<protein>
    <submittedName>
        <fullName evidence="9">Peptide/nickel transport system permease protein</fullName>
    </submittedName>
</protein>
<keyword evidence="2 7" id="KW-0813">Transport</keyword>
<feature type="domain" description="ABC transmembrane type-1" evidence="8">
    <location>
        <begin position="114"/>
        <end position="298"/>
    </location>
</feature>
<dbReference type="Proteomes" id="UP000253628">
    <property type="component" value="Unassembled WGS sequence"/>
</dbReference>
<dbReference type="InterPro" id="IPR000515">
    <property type="entry name" value="MetI-like"/>
</dbReference>
<evidence type="ECO:0000259" key="8">
    <source>
        <dbReference type="PROSITE" id="PS50928"/>
    </source>
</evidence>
<comment type="caution">
    <text evidence="9">The sequence shown here is derived from an EMBL/GenBank/DDBJ whole genome shotgun (WGS) entry which is preliminary data.</text>
</comment>
<comment type="similarity">
    <text evidence="7">Belongs to the binding-protein-dependent transport system permease family.</text>
</comment>
<evidence type="ECO:0000256" key="2">
    <source>
        <dbReference type="ARBA" id="ARBA00022448"/>
    </source>
</evidence>
<evidence type="ECO:0000256" key="7">
    <source>
        <dbReference type="RuleBase" id="RU363032"/>
    </source>
</evidence>
<feature type="transmembrane region" description="Helical" evidence="7">
    <location>
        <begin position="34"/>
        <end position="56"/>
    </location>
</feature>
<dbReference type="GO" id="GO:0005886">
    <property type="term" value="C:plasma membrane"/>
    <property type="evidence" value="ECO:0007669"/>
    <property type="project" value="UniProtKB-SubCell"/>
</dbReference>
<evidence type="ECO:0000256" key="1">
    <source>
        <dbReference type="ARBA" id="ARBA00004651"/>
    </source>
</evidence>
<feature type="transmembrane region" description="Helical" evidence="7">
    <location>
        <begin position="230"/>
        <end position="255"/>
    </location>
</feature>
<name>A0A366HA27_9BURK</name>
<evidence type="ECO:0000256" key="3">
    <source>
        <dbReference type="ARBA" id="ARBA00022475"/>
    </source>
</evidence>
<dbReference type="PROSITE" id="PS50928">
    <property type="entry name" value="ABC_TM1"/>
    <property type="match status" value="1"/>
</dbReference>
<reference evidence="9 10" key="1">
    <citation type="submission" date="2018-06" db="EMBL/GenBank/DDBJ databases">
        <title>Genomic Encyclopedia of Type Strains, Phase IV (KMG-IV): sequencing the most valuable type-strain genomes for metagenomic binning, comparative biology and taxonomic classification.</title>
        <authorList>
            <person name="Goeker M."/>
        </authorList>
    </citation>
    <scope>NUCLEOTIDE SEQUENCE [LARGE SCALE GENOMIC DNA]</scope>
    <source>
        <strain evidence="9 10">DSM 25520</strain>
    </source>
</reference>
<keyword evidence="5 7" id="KW-1133">Transmembrane helix</keyword>
<dbReference type="AlphaFoldDB" id="A0A366HA27"/>
<dbReference type="PANTHER" id="PTHR43386:SF6">
    <property type="entry name" value="ABC TRANSPORTER PERMEASE PROTEIN"/>
    <property type="match status" value="1"/>
</dbReference>
<feature type="transmembrane region" description="Helical" evidence="7">
    <location>
        <begin position="158"/>
        <end position="181"/>
    </location>
</feature>
<dbReference type="SUPFAM" id="SSF161098">
    <property type="entry name" value="MetI-like"/>
    <property type="match status" value="1"/>
</dbReference>
<feature type="transmembrane region" description="Helical" evidence="7">
    <location>
        <begin position="276"/>
        <end position="298"/>
    </location>
</feature>
<accession>A0A366HA27</accession>
<evidence type="ECO:0000256" key="6">
    <source>
        <dbReference type="ARBA" id="ARBA00023136"/>
    </source>
</evidence>
<dbReference type="Gene3D" id="1.10.3720.10">
    <property type="entry name" value="MetI-like"/>
    <property type="match status" value="1"/>
</dbReference>
<keyword evidence="4 7" id="KW-0812">Transmembrane</keyword>
<keyword evidence="3" id="KW-1003">Cell membrane</keyword>
<dbReference type="InterPro" id="IPR025966">
    <property type="entry name" value="OppC_N"/>
</dbReference>
<evidence type="ECO:0000313" key="10">
    <source>
        <dbReference type="Proteomes" id="UP000253628"/>
    </source>
</evidence>
<dbReference type="PANTHER" id="PTHR43386">
    <property type="entry name" value="OLIGOPEPTIDE TRANSPORT SYSTEM PERMEASE PROTEIN APPC"/>
    <property type="match status" value="1"/>
</dbReference>
<keyword evidence="10" id="KW-1185">Reference proteome</keyword>
<dbReference type="CDD" id="cd06261">
    <property type="entry name" value="TM_PBP2"/>
    <property type="match status" value="1"/>
</dbReference>
<dbReference type="InterPro" id="IPR050366">
    <property type="entry name" value="BP-dependent_transpt_permease"/>
</dbReference>
<evidence type="ECO:0000313" key="9">
    <source>
        <dbReference type="EMBL" id="RBP38304.1"/>
    </source>
</evidence>
<dbReference type="Pfam" id="PF12911">
    <property type="entry name" value="OppC_N"/>
    <property type="match status" value="1"/>
</dbReference>
<dbReference type="EMBL" id="QNRQ01000007">
    <property type="protein sequence ID" value="RBP38304.1"/>
    <property type="molecule type" value="Genomic_DNA"/>
</dbReference>
<dbReference type="InterPro" id="IPR035906">
    <property type="entry name" value="MetI-like_sf"/>
</dbReference>
<comment type="subcellular location">
    <subcellularLocation>
        <location evidence="1 7">Cell membrane</location>
        <topology evidence="1 7">Multi-pass membrane protein</topology>
    </subcellularLocation>
</comment>
<dbReference type="Pfam" id="PF00528">
    <property type="entry name" value="BPD_transp_1"/>
    <property type="match status" value="1"/>
</dbReference>
<keyword evidence="6 7" id="KW-0472">Membrane</keyword>
<organism evidence="9 10">
    <name type="scientific">Eoetvoesiella caeni</name>
    <dbReference type="NCBI Taxonomy" id="645616"/>
    <lineage>
        <taxon>Bacteria</taxon>
        <taxon>Pseudomonadati</taxon>
        <taxon>Pseudomonadota</taxon>
        <taxon>Betaproteobacteria</taxon>
        <taxon>Burkholderiales</taxon>
        <taxon>Alcaligenaceae</taxon>
        <taxon>Eoetvoesiella</taxon>
    </lineage>
</organism>
<evidence type="ECO:0000256" key="5">
    <source>
        <dbReference type="ARBA" id="ARBA00022989"/>
    </source>
</evidence>
<feature type="transmembrane region" description="Helical" evidence="7">
    <location>
        <begin position="114"/>
        <end position="138"/>
    </location>
</feature>
<evidence type="ECO:0000256" key="4">
    <source>
        <dbReference type="ARBA" id="ARBA00022692"/>
    </source>
</evidence>
<dbReference type="GO" id="GO:0055085">
    <property type="term" value="P:transmembrane transport"/>
    <property type="evidence" value="ECO:0007669"/>
    <property type="project" value="InterPro"/>
</dbReference>
<gene>
    <name evidence="9" type="ORF">DFR37_10768</name>
</gene>
<sequence length="314" mass="33788">MAPGAKQPPDLYNDDTMPAPVRRRSLMRRVLSNWSVRIGGIVLLILILMAIFAPWLGTIDPQVMDPANGNLLPGTQAEFVSLAGDSFNHLYIMGSDSLGRDIWSRTLYGARVSITVGLAVAVLAVFVGILIGLLAGYFRHLDGLIMRVMDGVMAIPGILFAISLVALFGGTLTTVIVAIAIPEIPRVARLLRSVVLTVREEPYVEAAMALDTPTWKVLLRHILPNAIAPLIIQGTFVCAAAILVEAILSFLGVGLPAEMATWGNIMADGRAQFNQYPHGVLLPGIFLSLTVLAVNIFGDGLRDMLDPKFNKRGG</sequence>
<dbReference type="OrthoDB" id="9783218at2"/>
<proteinExistence type="inferred from homology"/>